<gene>
    <name evidence="1" type="ORF">GYA55_03625</name>
</gene>
<dbReference type="InterPro" id="IPR007439">
    <property type="entry name" value="Chemotax_Pase_CheZ"/>
</dbReference>
<feature type="non-terminal residue" evidence="1">
    <location>
        <position position="165"/>
    </location>
</feature>
<dbReference type="GO" id="GO:0050920">
    <property type="term" value="P:regulation of chemotaxis"/>
    <property type="evidence" value="ECO:0007669"/>
    <property type="project" value="InterPro"/>
</dbReference>
<evidence type="ECO:0000313" key="2">
    <source>
        <dbReference type="Proteomes" id="UP000524246"/>
    </source>
</evidence>
<dbReference type="Gene3D" id="1.10.287.500">
    <property type="entry name" value="Helix hairpin bin"/>
    <property type="match status" value="1"/>
</dbReference>
<dbReference type="Pfam" id="PF04344">
    <property type="entry name" value="CheZ"/>
    <property type="match status" value="1"/>
</dbReference>
<dbReference type="EMBL" id="JAAZON010000142">
    <property type="protein sequence ID" value="NMC62236.1"/>
    <property type="molecule type" value="Genomic_DNA"/>
</dbReference>
<accession>A0A7X9FQA0</accession>
<evidence type="ECO:0000313" key="1">
    <source>
        <dbReference type="EMBL" id="NMC62236.1"/>
    </source>
</evidence>
<dbReference type="GO" id="GO:0003824">
    <property type="term" value="F:catalytic activity"/>
    <property type="evidence" value="ECO:0007669"/>
    <property type="project" value="InterPro"/>
</dbReference>
<name>A0A7X9FQA0_9DELT</name>
<dbReference type="GO" id="GO:0009288">
    <property type="term" value="C:bacterial-type flagellum"/>
    <property type="evidence" value="ECO:0007669"/>
    <property type="project" value="InterPro"/>
</dbReference>
<dbReference type="SUPFAM" id="SSF75708">
    <property type="entry name" value="Chemotaxis phosphatase CheZ"/>
    <property type="match status" value="1"/>
</dbReference>
<sequence>MNDNSNENDEKSSLRSLREIRERIVTLLLDQKEALRTDIISAIAKLLEGIETGNLSFIDAALANLGVDRGHKLFNRVGNLARSLHTSLHELKEHLARENYSINTTNIPEATDKLERIIEMTFSAADRTFRLMDLQTETLKKIKVELDTLEEFISSSDAEKLSIHT</sequence>
<dbReference type="AlphaFoldDB" id="A0A7X9FQA0"/>
<comment type="caution">
    <text evidence="1">The sequence shown here is derived from an EMBL/GenBank/DDBJ whole genome shotgun (WGS) entry which is preliminary data.</text>
</comment>
<organism evidence="1 2">
    <name type="scientific">SAR324 cluster bacterium</name>
    <dbReference type="NCBI Taxonomy" id="2024889"/>
    <lineage>
        <taxon>Bacteria</taxon>
        <taxon>Deltaproteobacteria</taxon>
        <taxon>SAR324 cluster</taxon>
    </lineage>
</organism>
<reference evidence="1 2" key="1">
    <citation type="journal article" date="2020" name="Biotechnol. Biofuels">
        <title>New insights from the biogas microbiome by comprehensive genome-resolved metagenomics of nearly 1600 species originating from multiple anaerobic digesters.</title>
        <authorList>
            <person name="Campanaro S."/>
            <person name="Treu L."/>
            <person name="Rodriguez-R L.M."/>
            <person name="Kovalovszki A."/>
            <person name="Ziels R.M."/>
            <person name="Maus I."/>
            <person name="Zhu X."/>
            <person name="Kougias P.G."/>
            <person name="Basile A."/>
            <person name="Luo G."/>
            <person name="Schluter A."/>
            <person name="Konstantinidis K.T."/>
            <person name="Angelidaki I."/>
        </authorList>
    </citation>
    <scope>NUCLEOTIDE SEQUENCE [LARGE SCALE GENOMIC DNA]</scope>
    <source>
        <strain evidence="1">AS27yjCOA_65</strain>
    </source>
</reference>
<proteinExistence type="predicted"/>
<protein>
    <submittedName>
        <fullName evidence="1">Protein phosphatase CheZ</fullName>
    </submittedName>
</protein>
<dbReference type="Proteomes" id="UP000524246">
    <property type="component" value="Unassembled WGS sequence"/>
</dbReference>